<dbReference type="InterPro" id="IPR036890">
    <property type="entry name" value="HATPase_C_sf"/>
</dbReference>
<gene>
    <name evidence="12" type="ORF">CP970_25750</name>
</gene>
<keyword evidence="6 12" id="KW-0418">Kinase</keyword>
<evidence type="ECO:0000256" key="6">
    <source>
        <dbReference type="ARBA" id="ARBA00022777"/>
    </source>
</evidence>
<evidence type="ECO:0000256" key="3">
    <source>
        <dbReference type="ARBA" id="ARBA00022553"/>
    </source>
</evidence>
<keyword evidence="7" id="KW-0067">ATP-binding</keyword>
<accession>A0A5J6GIV3</accession>
<feature type="coiled-coil region" evidence="9">
    <location>
        <begin position="177"/>
        <end position="208"/>
    </location>
</feature>
<dbReference type="GO" id="GO:0005524">
    <property type="term" value="F:ATP binding"/>
    <property type="evidence" value="ECO:0007669"/>
    <property type="project" value="UniProtKB-KW"/>
</dbReference>
<name>A0A5J6GIV3_STRKN</name>
<keyword evidence="10" id="KW-0812">Transmembrane</keyword>
<keyword evidence="4" id="KW-0808">Transferase</keyword>
<feature type="transmembrane region" description="Helical" evidence="10">
    <location>
        <begin position="75"/>
        <end position="98"/>
    </location>
</feature>
<evidence type="ECO:0000313" key="13">
    <source>
        <dbReference type="Proteomes" id="UP000325529"/>
    </source>
</evidence>
<evidence type="ECO:0000256" key="10">
    <source>
        <dbReference type="SAM" id="Phobius"/>
    </source>
</evidence>
<evidence type="ECO:0000256" key="9">
    <source>
        <dbReference type="SAM" id="Coils"/>
    </source>
</evidence>
<keyword evidence="13" id="KW-1185">Reference proteome</keyword>
<keyword evidence="3" id="KW-0597">Phosphoprotein</keyword>
<evidence type="ECO:0000259" key="11">
    <source>
        <dbReference type="Pfam" id="PF07730"/>
    </source>
</evidence>
<sequence>MTTTGDDRTTAMTGPWWWERWRGAALDAGLALVSAAECGAEGVEFARDAGLPTAVGVAFGVLAGSALLFRRRWPIAVVLISIAITPAQMGVLLTVVGLYTLAASELPRRITGALAGMSMAGTMIVALVRTSQDMANDASSPAIGSEFVPFFAVTAAVGVTAPPVLLGLYVGARRRLVEGMRERADSLERELQLLAERAEERAEWARNEERTRIAREMHDVVAHRVSLMVVHAAALQAVARKDPEKAVKNAALVGDMGRQALTELREMLGVLRTGDGTKSAKPAKPAEPVPLAAVGHAAAAAASRAVDEEGPSLADLDELVGQSRAAGMAVDLSVEGDPRDYAADVEQTAYRVVQEALTNVHKHAAGAKTYVRLAHRASEIAMQVENEPPPEPDSAADVRLPSGGNGLVGMKERVMVLGGVFVSGPTDGGGFRVSAVLPAPAAAG</sequence>
<feature type="transmembrane region" description="Helical" evidence="10">
    <location>
        <begin position="148"/>
        <end position="171"/>
    </location>
</feature>
<keyword evidence="8" id="KW-0902">Two-component regulatory system</keyword>
<keyword evidence="10" id="KW-0472">Membrane</keyword>
<dbReference type="InterPro" id="IPR011712">
    <property type="entry name" value="Sig_transdc_His_kin_sub3_dim/P"/>
</dbReference>
<dbReference type="CDD" id="cd16917">
    <property type="entry name" value="HATPase_UhpB-NarQ-NarX-like"/>
    <property type="match status" value="1"/>
</dbReference>
<dbReference type="KEGG" id="ska:CP970_25750"/>
<evidence type="ECO:0000256" key="5">
    <source>
        <dbReference type="ARBA" id="ARBA00022741"/>
    </source>
</evidence>
<evidence type="ECO:0000256" key="8">
    <source>
        <dbReference type="ARBA" id="ARBA00023012"/>
    </source>
</evidence>
<dbReference type="SUPFAM" id="SSF55874">
    <property type="entry name" value="ATPase domain of HSP90 chaperone/DNA topoisomerase II/histidine kinase"/>
    <property type="match status" value="1"/>
</dbReference>
<feature type="domain" description="Signal transduction histidine kinase subgroup 3 dimerisation and phosphoacceptor" evidence="11">
    <location>
        <begin position="209"/>
        <end position="274"/>
    </location>
</feature>
<dbReference type="Proteomes" id="UP000325529">
    <property type="component" value="Chromosome"/>
</dbReference>
<evidence type="ECO:0000256" key="4">
    <source>
        <dbReference type="ARBA" id="ARBA00022679"/>
    </source>
</evidence>
<dbReference type="Pfam" id="PF07730">
    <property type="entry name" value="HisKA_3"/>
    <property type="match status" value="1"/>
</dbReference>
<keyword evidence="5" id="KW-0547">Nucleotide-binding</keyword>
<feature type="transmembrane region" description="Helical" evidence="10">
    <location>
        <begin position="110"/>
        <end position="128"/>
    </location>
</feature>
<dbReference type="EMBL" id="CP023699">
    <property type="protein sequence ID" value="QEU93855.1"/>
    <property type="molecule type" value="Genomic_DNA"/>
</dbReference>
<protein>
    <recommendedName>
        <fullName evidence="2">histidine kinase</fullName>
        <ecNumber evidence="2">2.7.13.3</ecNumber>
    </recommendedName>
</protein>
<dbReference type="GO" id="GO:0046983">
    <property type="term" value="F:protein dimerization activity"/>
    <property type="evidence" value="ECO:0007669"/>
    <property type="project" value="InterPro"/>
</dbReference>
<keyword evidence="9" id="KW-0175">Coiled coil</keyword>
<dbReference type="AlphaFoldDB" id="A0A5J6GIV3"/>
<organism evidence="12 13">
    <name type="scientific">Streptomyces kanamyceticus</name>
    <dbReference type="NCBI Taxonomy" id="1967"/>
    <lineage>
        <taxon>Bacteria</taxon>
        <taxon>Bacillati</taxon>
        <taxon>Actinomycetota</taxon>
        <taxon>Actinomycetes</taxon>
        <taxon>Kitasatosporales</taxon>
        <taxon>Streptomycetaceae</taxon>
        <taxon>Streptomyces</taxon>
    </lineage>
</organism>
<dbReference type="OrthoDB" id="227596at2"/>
<proteinExistence type="predicted"/>
<dbReference type="InterPro" id="IPR050482">
    <property type="entry name" value="Sensor_HK_TwoCompSys"/>
</dbReference>
<dbReference type="PANTHER" id="PTHR24421">
    <property type="entry name" value="NITRATE/NITRITE SENSOR PROTEIN NARX-RELATED"/>
    <property type="match status" value="1"/>
</dbReference>
<dbReference type="EC" id="2.7.13.3" evidence="2"/>
<dbReference type="GO" id="GO:0000155">
    <property type="term" value="F:phosphorelay sensor kinase activity"/>
    <property type="evidence" value="ECO:0007669"/>
    <property type="project" value="InterPro"/>
</dbReference>
<reference evidence="12 13" key="1">
    <citation type="submission" date="2017-09" db="EMBL/GenBank/DDBJ databases">
        <authorList>
            <person name="Lee N."/>
            <person name="Cho B.-K."/>
        </authorList>
    </citation>
    <scope>NUCLEOTIDE SEQUENCE [LARGE SCALE GENOMIC DNA]</scope>
    <source>
        <strain evidence="12 13">ATCC 12853</strain>
    </source>
</reference>
<dbReference type="GO" id="GO:0016020">
    <property type="term" value="C:membrane"/>
    <property type="evidence" value="ECO:0007669"/>
    <property type="project" value="InterPro"/>
</dbReference>
<evidence type="ECO:0000256" key="1">
    <source>
        <dbReference type="ARBA" id="ARBA00000085"/>
    </source>
</evidence>
<evidence type="ECO:0000256" key="2">
    <source>
        <dbReference type="ARBA" id="ARBA00012438"/>
    </source>
</evidence>
<evidence type="ECO:0000256" key="7">
    <source>
        <dbReference type="ARBA" id="ARBA00022840"/>
    </source>
</evidence>
<comment type="catalytic activity">
    <reaction evidence="1">
        <text>ATP + protein L-histidine = ADP + protein N-phospho-L-histidine.</text>
        <dbReference type="EC" id="2.7.13.3"/>
    </reaction>
</comment>
<dbReference type="Gene3D" id="1.20.5.1930">
    <property type="match status" value="1"/>
</dbReference>
<dbReference type="RefSeq" id="WP_055548816.1">
    <property type="nucleotide sequence ID" value="NZ_CP023699.1"/>
</dbReference>
<evidence type="ECO:0000313" key="12">
    <source>
        <dbReference type="EMBL" id="QEU93855.1"/>
    </source>
</evidence>
<dbReference type="Gene3D" id="3.30.565.10">
    <property type="entry name" value="Histidine kinase-like ATPase, C-terminal domain"/>
    <property type="match status" value="1"/>
</dbReference>
<keyword evidence="10" id="KW-1133">Transmembrane helix</keyword>
<dbReference type="PANTHER" id="PTHR24421:SF10">
    <property type="entry name" value="NITRATE_NITRITE SENSOR PROTEIN NARQ"/>
    <property type="match status" value="1"/>
</dbReference>
<feature type="transmembrane region" description="Helical" evidence="10">
    <location>
        <begin position="49"/>
        <end position="69"/>
    </location>
</feature>